<dbReference type="RefSeq" id="XP_001014015.2">
    <property type="nucleotide sequence ID" value="XM_001014015.2"/>
</dbReference>
<keyword evidence="2" id="KW-1185">Reference proteome</keyword>
<evidence type="ECO:0000313" key="2">
    <source>
        <dbReference type="Proteomes" id="UP000009168"/>
    </source>
</evidence>
<organism evidence="1 2">
    <name type="scientific">Tetrahymena thermophila (strain SB210)</name>
    <dbReference type="NCBI Taxonomy" id="312017"/>
    <lineage>
        <taxon>Eukaryota</taxon>
        <taxon>Sar</taxon>
        <taxon>Alveolata</taxon>
        <taxon>Ciliophora</taxon>
        <taxon>Intramacronucleata</taxon>
        <taxon>Oligohymenophorea</taxon>
        <taxon>Hymenostomatida</taxon>
        <taxon>Tetrahymenina</taxon>
        <taxon>Tetrahymenidae</taxon>
        <taxon>Tetrahymena</taxon>
    </lineage>
</organism>
<dbReference type="GeneID" id="7823485"/>
<dbReference type="EMBL" id="GG662719">
    <property type="protein sequence ID" value="EAR93770.2"/>
    <property type="molecule type" value="Genomic_DNA"/>
</dbReference>
<proteinExistence type="predicted"/>
<dbReference type="KEGG" id="tet:TTHERM_00399420"/>
<gene>
    <name evidence="1" type="ORF">TTHERM_00399420</name>
</gene>
<accession>I7M7I1</accession>
<reference evidence="2" key="1">
    <citation type="journal article" date="2006" name="PLoS Biol.">
        <title>Macronuclear genome sequence of the ciliate Tetrahymena thermophila, a model eukaryote.</title>
        <authorList>
            <person name="Eisen J.A."/>
            <person name="Coyne R.S."/>
            <person name="Wu M."/>
            <person name="Wu D."/>
            <person name="Thiagarajan M."/>
            <person name="Wortman J.R."/>
            <person name="Badger J.H."/>
            <person name="Ren Q."/>
            <person name="Amedeo P."/>
            <person name="Jones K.M."/>
            <person name="Tallon L.J."/>
            <person name="Delcher A.L."/>
            <person name="Salzberg S.L."/>
            <person name="Silva J.C."/>
            <person name="Haas B.J."/>
            <person name="Majoros W.H."/>
            <person name="Farzad M."/>
            <person name="Carlton J.M."/>
            <person name="Smith R.K. Jr."/>
            <person name="Garg J."/>
            <person name="Pearlman R.E."/>
            <person name="Karrer K.M."/>
            <person name="Sun L."/>
            <person name="Manning G."/>
            <person name="Elde N.C."/>
            <person name="Turkewitz A.P."/>
            <person name="Asai D.J."/>
            <person name="Wilkes D.E."/>
            <person name="Wang Y."/>
            <person name="Cai H."/>
            <person name="Collins K."/>
            <person name="Stewart B.A."/>
            <person name="Lee S.R."/>
            <person name="Wilamowska K."/>
            <person name="Weinberg Z."/>
            <person name="Ruzzo W.L."/>
            <person name="Wloga D."/>
            <person name="Gaertig J."/>
            <person name="Frankel J."/>
            <person name="Tsao C.-C."/>
            <person name="Gorovsky M.A."/>
            <person name="Keeling P.J."/>
            <person name="Waller R.F."/>
            <person name="Patron N.J."/>
            <person name="Cherry J.M."/>
            <person name="Stover N.A."/>
            <person name="Krieger C.J."/>
            <person name="del Toro C."/>
            <person name="Ryder H.F."/>
            <person name="Williamson S.C."/>
            <person name="Barbeau R.A."/>
            <person name="Hamilton E.P."/>
            <person name="Orias E."/>
        </authorList>
    </citation>
    <scope>NUCLEOTIDE SEQUENCE [LARGE SCALE GENOMIC DNA]</scope>
    <source>
        <strain evidence="2">SB210</strain>
    </source>
</reference>
<name>I7M7I1_TETTS</name>
<sequence>MDKQQILLCNVHKEGNNQIQFLCLNEETPNNMQRRLLCNYCLEDLNETNLIIVSLDRIQMNNRTVKSWPPLNQNYAQSLFNLSDINASYIEEFYENLKISVCELIEKQKKQDLLKLNSCNNESVLNNYNQISGFKEIQQIINENCNSVNDLNLKLNEYIQSMYNQKEQNQKIFDEKFQNLTVTKPEKLNQIKDNILEQFQSIEILQKQQNLIIQMVQSTYEKSSKFIITNSNKSILINPNKHTGQVYSQEPIFNDKIYQFILKFNKKPQNYICVGFEEEQHKNRYLGQQGRNSFIFGQINGLFCNQLVKGSTNLQNIVNDQFIEQLIIEVQLSENKFYISDLPKKSAVNCMDQGQYKFDIQKKYYFTIQISNQDTQIEIISSKIIPNFTLV</sequence>
<dbReference type="Proteomes" id="UP000009168">
    <property type="component" value="Unassembled WGS sequence"/>
</dbReference>
<dbReference type="InParanoid" id="I7M7I1"/>
<dbReference type="AlphaFoldDB" id="I7M7I1"/>
<protein>
    <submittedName>
        <fullName evidence="1">Ubiquitin family protein</fullName>
    </submittedName>
</protein>
<evidence type="ECO:0000313" key="1">
    <source>
        <dbReference type="EMBL" id="EAR93770.2"/>
    </source>
</evidence>